<evidence type="ECO:0000313" key="1">
    <source>
        <dbReference type="EMBL" id="KAI6082172.1"/>
    </source>
</evidence>
<reference evidence="1 2" key="1">
    <citation type="journal article" date="2022" name="New Phytol.">
        <title>Ecological generalism drives hyperdiversity of secondary metabolite gene clusters in xylarialean endophytes.</title>
        <authorList>
            <person name="Franco M.E.E."/>
            <person name="Wisecaver J.H."/>
            <person name="Arnold A.E."/>
            <person name="Ju Y.M."/>
            <person name="Slot J.C."/>
            <person name="Ahrendt S."/>
            <person name="Moore L.P."/>
            <person name="Eastman K.E."/>
            <person name="Scott K."/>
            <person name="Konkel Z."/>
            <person name="Mondo S.J."/>
            <person name="Kuo A."/>
            <person name="Hayes R.D."/>
            <person name="Haridas S."/>
            <person name="Andreopoulos B."/>
            <person name="Riley R."/>
            <person name="LaButti K."/>
            <person name="Pangilinan J."/>
            <person name="Lipzen A."/>
            <person name="Amirebrahimi M."/>
            <person name="Yan J."/>
            <person name="Adam C."/>
            <person name="Keymanesh K."/>
            <person name="Ng V."/>
            <person name="Louie K."/>
            <person name="Northen T."/>
            <person name="Drula E."/>
            <person name="Henrissat B."/>
            <person name="Hsieh H.M."/>
            <person name="Youens-Clark K."/>
            <person name="Lutzoni F."/>
            <person name="Miadlikowska J."/>
            <person name="Eastwood D.C."/>
            <person name="Hamelin R.C."/>
            <person name="Grigoriev I.V."/>
            <person name="U'Ren J.M."/>
        </authorList>
    </citation>
    <scope>NUCLEOTIDE SEQUENCE [LARGE SCALE GENOMIC DNA]</scope>
    <source>
        <strain evidence="1 2">ER1909</strain>
    </source>
</reference>
<dbReference type="Proteomes" id="UP001497680">
    <property type="component" value="Unassembled WGS sequence"/>
</dbReference>
<accession>A0ACC0CNX9</accession>
<proteinExistence type="predicted"/>
<comment type="caution">
    <text evidence="1">The sequence shown here is derived from an EMBL/GenBank/DDBJ whole genome shotgun (WGS) entry which is preliminary data.</text>
</comment>
<gene>
    <name evidence="1" type="ORF">F4821DRAFT_218952</name>
</gene>
<dbReference type="EMBL" id="MU394376">
    <property type="protein sequence ID" value="KAI6082172.1"/>
    <property type="molecule type" value="Genomic_DNA"/>
</dbReference>
<keyword evidence="2" id="KW-1185">Reference proteome</keyword>
<protein>
    <submittedName>
        <fullName evidence="1">Uncharacterized protein</fullName>
    </submittedName>
</protein>
<name>A0ACC0CNX9_9PEZI</name>
<organism evidence="1 2">
    <name type="scientific">Hypoxylon rubiginosum</name>
    <dbReference type="NCBI Taxonomy" id="110542"/>
    <lineage>
        <taxon>Eukaryota</taxon>
        <taxon>Fungi</taxon>
        <taxon>Dikarya</taxon>
        <taxon>Ascomycota</taxon>
        <taxon>Pezizomycotina</taxon>
        <taxon>Sordariomycetes</taxon>
        <taxon>Xylariomycetidae</taxon>
        <taxon>Xylariales</taxon>
        <taxon>Hypoxylaceae</taxon>
        <taxon>Hypoxylon</taxon>
    </lineage>
</organism>
<sequence>MSALAIPLPGSDQPDLNQGPRILGAVIATTTCALVVVCARLYVRLRMTRSMGTDDYVMIAAMALSLGGMGVVIASVEYGAGRHAAYLDADVNRLGLKLNFVSQPIYLWAIPLVKVSVGFFLMRIAPSIYYKRILQGVMTFLMAYTFVCQMTLVLQCKNLAILWDNRVVTTCWAQSTLQGLSYANSTVNIVTDIFFALLPIPMLWKVKINAKTKASLICVLGLGIFACAAAIVKAAFISNYGKTGDFLWDSANLTIWIATETNTGIIAACLPCIKPMFKRMLDSSLRYGSSHKKDAYHLRSYGHGTGPRGSRYNNSQSKPDLEPRSRPIPNHLDDNISEESILTQKNGGITKTTMITIDSGVDDRGSASGDVAGWQKDYPERVVEDRL</sequence>
<evidence type="ECO:0000313" key="2">
    <source>
        <dbReference type="Proteomes" id="UP001497680"/>
    </source>
</evidence>